<feature type="region of interest" description="Disordered" evidence="1">
    <location>
        <begin position="16"/>
        <end position="41"/>
    </location>
</feature>
<name>A0A2S4L665_9HYPO</name>
<dbReference type="AlphaFoldDB" id="A0A2S4L665"/>
<proteinExistence type="predicted"/>
<dbReference type="OrthoDB" id="2106152at2759"/>
<evidence type="ECO:0000313" key="2">
    <source>
        <dbReference type="EMBL" id="POR37929.1"/>
    </source>
</evidence>
<dbReference type="PANTHER" id="PTHR40470">
    <property type="entry name" value="PHYTANOYL-COA DIOXYGENASE FAMILY PROTEIN (AFU_ORTHOLOGUE AFUA_2G15850)"/>
    <property type="match status" value="1"/>
</dbReference>
<protein>
    <recommendedName>
        <fullName evidence="4">Phytanoyl-CoA dioxygenase</fullName>
    </recommendedName>
</protein>
<keyword evidence="3" id="KW-1185">Reference proteome</keyword>
<accession>A0A2S4L665</accession>
<dbReference type="Proteomes" id="UP000237481">
    <property type="component" value="Unassembled WGS sequence"/>
</dbReference>
<dbReference type="Gene3D" id="2.60.120.620">
    <property type="entry name" value="q2cbj1_9rhob like domain"/>
    <property type="match status" value="1"/>
</dbReference>
<dbReference type="SUPFAM" id="SSF51197">
    <property type="entry name" value="Clavaminate synthase-like"/>
    <property type="match status" value="1"/>
</dbReference>
<evidence type="ECO:0000313" key="3">
    <source>
        <dbReference type="Proteomes" id="UP000237481"/>
    </source>
</evidence>
<dbReference type="InterPro" id="IPR008775">
    <property type="entry name" value="Phytyl_CoA_dOase-like"/>
</dbReference>
<reference evidence="2 3" key="1">
    <citation type="submission" date="2018-01" db="EMBL/GenBank/DDBJ databases">
        <title>Harnessing the power of phylogenomics to disentangle the directionality and signatures of interkingdom host jumping in the parasitic fungal genus Tolypocladium.</title>
        <authorList>
            <person name="Quandt C.A."/>
            <person name="Patterson W."/>
            <person name="Spatafora J.W."/>
        </authorList>
    </citation>
    <scope>NUCLEOTIDE SEQUENCE [LARGE SCALE GENOMIC DNA]</scope>
    <source>
        <strain evidence="2 3">NRBC 100945</strain>
    </source>
</reference>
<dbReference type="Pfam" id="PF05721">
    <property type="entry name" value="PhyH"/>
    <property type="match status" value="1"/>
</dbReference>
<evidence type="ECO:0008006" key="4">
    <source>
        <dbReference type="Google" id="ProtNLM"/>
    </source>
</evidence>
<organism evidence="2 3">
    <name type="scientific">Tolypocladium paradoxum</name>
    <dbReference type="NCBI Taxonomy" id="94208"/>
    <lineage>
        <taxon>Eukaryota</taxon>
        <taxon>Fungi</taxon>
        <taxon>Dikarya</taxon>
        <taxon>Ascomycota</taxon>
        <taxon>Pezizomycotina</taxon>
        <taxon>Sordariomycetes</taxon>
        <taxon>Hypocreomycetidae</taxon>
        <taxon>Hypocreales</taxon>
        <taxon>Ophiocordycipitaceae</taxon>
        <taxon>Tolypocladium</taxon>
    </lineage>
</organism>
<feature type="compositionally biased region" description="Polar residues" evidence="1">
    <location>
        <begin position="16"/>
        <end position="37"/>
    </location>
</feature>
<sequence length="338" mass="37854">MPCRHASLMLMQIPGSMQTPGARFDSQSGNGTGSSTRAAECTSRLPSTMTLLEKLNRDGFVLVPKAFTGEQLETLRKATQEVTAFARSGKWPDVRTLPKQFPPWKIDGPNPAAEGIWGVQGLMHPDMPHQAEFIKTYFSEAIISPTLELLQCSKDQLVMELFNLLVRPDHDFELRWHRDDIPATATPTEELERLNKPAFSAQWNLALYEDSSLVVIPGSHLRARTETEQAADPYEKVLPDQLVVDMEPGDIVFYNNNILHRGVYDPKIERMTLHGSAGHVDGAKLRARNVLQHGLRTWIDRLGFEALDEKDRALAEHMRANLVKMGQFAGDVGYSLQG</sequence>
<gene>
    <name evidence="2" type="ORF">TPAR_01896</name>
</gene>
<dbReference type="EMBL" id="PKSG01000191">
    <property type="protein sequence ID" value="POR37929.1"/>
    <property type="molecule type" value="Genomic_DNA"/>
</dbReference>
<dbReference type="PANTHER" id="PTHR40470:SF1">
    <property type="entry name" value="PHYTANOYL-COA DIOXYGENASE FAMILY PROTEIN (AFU_ORTHOLOGUE AFUA_2G15850)"/>
    <property type="match status" value="1"/>
</dbReference>
<comment type="caution">
    <text evidence="2">The sequence shown here is derived from an EMBL/GenBank/DDBJ whole genome shotgun (WGS) entry which is preliminary data.</text>
</comment>
<evidence type="ECO:0000256" key="1">
    <source>
        <dbReference type="SAM" id="MobiDB-lite"/>
    </source>
</evidence>